<evidence type="ECO:0000256" key="1">
    <source>
        <dbReference type="SAM" id="MobiDB-lite"/>
    </source>
</evidence>
<keyword evidence="3" id="KW-1185">Reference proteome</keyword>
<accession>A0ABV0Y2U5</accession>
<proteinExistence type="predicted"/>
<gene>
    <name evidence="2" type="ORF">AMECASPLE_019161</name>
</gene>
<feature type="non-terminal residue" evidence="2">
    <location>
        <position position="62"/>
    </location>
</feature>
<comment type="caution">
    <text evidence="2">The sequence shown here is derived from an EMBL/GenBank/DDBJ whole genome shotgun (WGS) entry which is preliminary data.</text>
</comment>
<organism evidence="2 3">
    <name type="scientific">Ameca splendens</name>
    <dbReference type="NCBI Taxonomy" id="208324"/>
    <lineage>
        <taxon>Eukaryota</taxon>
        <taxon>Metazoa</taxon>
        <taxon>Chordata</taxon>
        <taxon>Craniata</taxon>
        <taxon>Vertebrata</taxon>
        <taxon>Euteleostomi</taxon>
        <taxon>Actinopterygii</taxon>
        <taxon>Neopterygii</taxon>
        <taxon>Teleostei</taxon>
        <taxon>Neoteleostei</taxon>
        <taxon>Acanthomorphata</taxon>
        <taxon>Ovalentaria</taxon>
        <taxon>Atherinomorphae</taxon>
        <taxon>Cyprinodontiformes</taxon>
        <taxon>Goodeidae</taxon>
        <taxon>Ameca</taxon>
    </lineage>
</organism>
<evidence type="ECO:0000313" key="3">
    <source>
        <dbReference type="Proteomes" id="UP001469553"/>
    </source>
</evidence>
<feature type="compositionally biased region" description="Basic and acidic residues" evidence="1">
    <location>
        <begin position="28"/>
        <end position="51"/>
    </location>
</feature>
<feature type="region of interest" description="Disordered" evidence="1">
    <location>
        <begin position="22"/>
        <end position="62"/>
    </location>
</feature>
<dbReference type="Proteomes" id="UP001469553">
    <property type="component" value="Unassembled WGS sequence"/>
</dbReference>
<name>A0ABV0Y2U5_9TELE</name>
<protein>
    <submittedName>
        <fullName evidence="2">Uncharacterized protein</fullName>
    </submittedName>
</protein>
<dbReference type="EMBL" id="JAHRIP010020341">
    <property type="protein sequence ID" value="MEQ2288067.1"/>
    <property type="molecule type" value="Genomic_DNA"/>
</dbReference>
<reference evidence="2 3" key="1">
    <citation type="submission" date="2021-06" db="EMBL/GenBank/DDBJ databases">
        <authorList>
            <person name="Palmer J.M."/>
        </authorList>
    </citation>
    <scope>NUCLEOTIDE SEQUENCE [LARGE SCALE GENOMIC DNA]</scope>
    <source>
        <strain evidence="2 3">AS_MEX2019</strain>
        <tissue evidence="2">Muscle</tissue>
    </source>
</reference>
<sequence length="62" mass="7004">MENEHCSDMQHRGRLLLLPLQQCVTSREGSEKTETSTEHNERSGQMDHTDPSRICPATGIHS</sequence>
<evidence type="ECO:0000313" key="2">
    <source>
        <dbReference type="EMBL" id="MEQ2288067.1"/>
    </source>
</evidence>